<dbReference type="InterPro" id="IPR047146">
    <property type="entry name" value="Cyt_P450_E_CYP52_fungi"/>
</dbReference>
<protein>
    <submittedName>
        <fullName evidence="9">Cytochrome P450</fullName>
    </submittedName>
</protein>
<dbReference type="PRINTS" id="PR00385">
    <property type="entry name" value="P450"/>
</dbReference>
<organism evidence="9 10">
    <name type="scientific">Periconia macrospinosa</name>
    <dbReference type="NCBI Taxonomy" id="97972"/>
    <lineage>
        <taxon>Eukaryota</taxon>
        <taxon>Fungi</taxon>
        <taxon>Dikarya</taxon>
        <taxon>Ascomycota</taxon>
        <taxon>Pezizomycotina</taxon>
        <taxon>Dothideomycetes</taxon>
        <taxon>Pleosporomycetidae</taxon>
        <taxon>Pleosporales</taxon>
        <taxon>Massarineae</taxon>
        <taxon>Periconiaceae</taxon>
        <taxon>Periconia</taxon>
    </lineage>
</organism>
<keyword evidence="10" id="KW-1185">Reference proteome</keyword>
<dbReference type="Pfam" id="PF00067">
    <property type="entry name" value="p450"/>
    <property type="match status" value="2"/>
</dbReference>
<dbReference type="PRINTS" id="PR00464">
    <property type="entry name" value="EP450II"/>
</dbReference>
<keyword evidence="3 8" id="KW-0349">Heme</keyword>
<dbReference type="PANTHER" id="PTHR24287">
    <property type="entry name" value="P450, PUTATIVE (EUROFUNG)-RELATED"/>
    <property type="match status" value="1"/>
</dbReference>
<evidence type="ECO:0000313" key="9">
    <source>
        <dbReference type="EMBL" id="PVH95533.1"/>
    </source>
</evidence>
<comment type="cofactor">
    <cofactor evidence="1 8">
        <name>heme</name>
        <dbReference type="ChEBI" id="CHEBI:30413"/>
    </cofactor>
</comment>
<dbReference type="GO" id="GO:0004497">
    <property type="term" value="F:monooxygenase activity"/>
    <property type="evidence" value="ECO:0007669"/>
    <property type="project" value="UniProtKB-KW"/>
</dbReference>
<dbReference type="OrthoDB" id="1470350at2759"/>
<name>A0A2V1DD63_9PLEO</name>
<dbReference type="STRING" id="97972.A0A2V1DD63"/>
<comment type="similarity">
    <text evidence="2">Belongs to the cytochrome P450 family.</text>
</comment>
<dbReference type="InterPro" id="IPR001128">
    <property type="entry name" value="Cyt_P450"/>
</dbReference>
<keyword evidence="4 8" id="KW-0479">Metal-binding</keyword>
<reference evidence="9 10" key="1">
    <citation type="journal article" date="2018" name="Sci. Rep.">
        <title>Comparative genomics provides insights into the lifestyle and reveals functional heterogeneity of dark septate endophytic fungi.</title>
        <authorList>
            <person name="Knapp D.G."/>
            <person name="Nemeth J.B."/>
            <person name="Barry K."/>
            <person name="Hainaut M."/>
            <person name="Henrissat B."/>
            <person name="Johnson J."/>
            <person name="Kuo A."/>
            <person name="Lim J.H.P."/>
            <person name="Lipzen A."/>
            <person name="Nolan M."/>
            <person name="Ohm R.A."/>
            <person name="Tamas L."/>
            <person name="Grigoriev I.V."/>
            <person name="Spatafora J.W."/>
            <person name="Nagy L.G."/>
            <person name="Kovacs G.M."/>
        </authorList>
    </citation>
    <scope>NUCLEOTIDE SEQUENCE [LARGE SCALE GENOMIC DNA]</scope>
    <source>
        <strain evidence="9 10">DSE2036</strain>
    </source>
</reference>
<evidence type="ECO:0000256" key="6">
    <source>
        <dbReference type="ARBA" id="ARBA00023004"/>
    </source>
</evidence>
<evidence type="ECO:0000256" key="1">
    <source>
        <dbReference type="ARBA" id="ARBA00001971"/>
    </source>
</evidence>
<dbReference type="GO" id="GO:0020037">
    <property type="term" value="F:heme binding"/>
    <property type="evidence" value="ECO:0007669"/>
    <property type="project" value="InterPro"/>
</dbReference>
<dbReference type="PANTHER" id="PTHR24287:SF17">
    <property type="entry name" value="P450, PUTATIVE (EUROFUNG)-RELATED"/>
    <property type="match status" value="1"/>
</dbReference>
<evidence type="ECO:0000256" key="4">
    <source>
        <dbReference type="ARBA" id="ARBA00022723"/>
    </source>
</evidence>
<dbReference type="EMBL" id="KZ805493">
    <property type="protein sequence ID" value="PVH95533.1"/>
    <property type="molecule type" value="Genomic_DNA"/>
</dbReference>
<evidence type="ECO:0000313" key="10">
    <source>
        <dbReference type="Proteomes" id="UP000244855"/>
    </source>
</evidence>
<evidence type="ECO:0000256" key="2">
    <source>
        <dbReference type="ARBA" id="ARBA00010617"/>
    </source>
</evidence>
<proteinExistence type="inferred from homology"/>
<dbReference type="InterPro" id="IPR002402">
    <property type="entry name" value="Cyt_P450_E_grp-II"/>
</dbReference>
<dbReference type="AlphaFoldDB" id="A0A2V1DD63"/>
<keyword evidence="7" id="KW-0503">Monooxygenase</keyword>
<accession>A0A2V1DD63</accession>
<evidence type="ECO:0000256" key="5">
    <source>
        <dbReference type="ARBA" id="ARBA00023002"/>
    </source>
</evidence>
<dbReference type="Gene3D" id="1.10.630.10">
    <property type="entry name" value="Cytochrome P450"/>
    <property type="match status" value="1"/>
</dbReference>
<dbReference type="GO" id="GO:0005506">
    <property type="term" value="F:iron ion binding"/>
    <property type="evidence" value="ECO:0007669"/>
    <property type="project" value="InterPro"/>
</dbReference>
<keyword evidence="6 8" id="KW-0408">Iron</keyword>
<dbReference type="InterPro" id="IPR036396">
    <property type="entry name" value="Cyt_P450_sf"/>
</dbReference>
<feature type="binding site" description="axial binding residue" evidence="8">
    <location>
        <position position="358"/>
    </location>
    <ligand>
        <name>heme</name>
        <dbReference type="ChEBI" id="CHEBI:30413"/>
    </ligand>
    <ligandPart>
        <name>Fe</name>
        <dbReference type="ChEBI" id="CHEBI:18248"/>
    </ligandPart>
</feature>
<dbReference type="SUPFAM" id="SSF48264">
    <property type="entry name" value="Cytochrome P450"/>
    <property type="match status" value="1"/>
</dbReference>
<sequence>MFRQMQEHVRMKSVYGLFRHYGHTYQSFPFGRRSVSTIHPQNLQMLFTEHDKFGVGPLRERASEPMIGPGIVSSDGAAWAHARTMLKPTFNKSEIADRGMFSTHMTKFLQLLPSDNSVVDLQPLFDRLILDASSEFIFGVGQRVMLGKLDFLMRDQRFWESCAFIRQYTHKHIDLALKILREDNPPAGRRKHILAQELVQATDDGAVVCDQLLNMVFAGRDTPAVTLTSIFFCIARSPSSWSKIRDEIKGLQDEDLTFDRLKSLRYVQSVIKEAMRLYPPVANTSRSCKEAAILPVGGGQDGLRPVYLHPGDSVNINIYSLHRSEVYYPDPEAFRPERCETIRPTWEYLPLGGDPRQCPAQQLALFWVAYTVVKMAMIYKEVQNHDPVEEFVENMKLNMESLNGARVKLIAS</sequence>
<evidence type="ECO:0000256" key="7">
    <source>
        <dbReference type="ARBA" id="ARBA00023033"/>
    </source>
</evidence>
<keyword evidence="5" id="KW-0560">Oxidoreductase</keyword>
<gene>
    <name evidence="9" type="ORF">DM02DRAFT_645297</name>
</gene>
<evidence type="ECO:0000256" key="8">
    <source>
        <dbReference type="PIRSR" id="PIRSR602402-1"/>
    </source>
</evidence>
<dbReference type="Proteomes" id="UP000244855">
    <property type="component" value="Unassembled WGS sequence"/>
</dbReference>
<dbReference type="GO" id="GO:0016705">
    <property type="term" value="F:oxidoreductase activity, acting on paired donors, with incorporation or reduction of molecular oxygen"/>
    <property type="evidence" value="ECO:0007669"/>
    <property type="project" value="InterPro"/>
</dbReference>
<evidence type="ECO:0000256" key="3">
    <source>
        <dbReference type="ARBA" id="ARBA00022617"/>
    </source>
</evidence>